<organism evidence="12 13">
    <name type="scientific">Candidatus Nitronauta litoralis</name>
    <dbReference type="NCBI Taxonomy" id="2705533"/>
    <lineage>
        <taxon>Bacteria</taxon>
        <taxon>Pseudomonadati</taxon>
        <taxon>Nitrospinota/Tectimicrobiota group</taxon>
        <taxon>Nitrospinota</taxon>
        <taxon>Nitrospinia</taxon>
        <taxon>Nitrospinales</taxon>
        <taxon>Nitrospinaceae</taxon>
        <taxon>Candidatus Nitronauta</taxon>
    </lineage>
</organism>
<keyword evidence="6 10" id="KW-0653">Protein transport</keyword>
<evidence type="ECO:0000256" key="3">
    <source>
        <dbReference type="ARBA" id="ARBA00022448"/>
    </source>
</evidence>
<evidence type="ECO:0000256" key="7">
    <source>
        <dbReference type="ARBA" id="ARBA00022989"/>
    </source>
</evidence>
<evidence type="ECO:0000256" key="4">
    <source>
        <dbReference type="ARBA" id="ARBA00022475"/>
    </source>
</evidence>
<dbReference type="EMBL" id="CP048685">
    <property type="protein sequence ID" value="QPJ63443.1"/>
    <property type="molecule type" value="Genomic_DNA"/>
</dbReference>
<dbReference type="PRINTS" id="PR01651">
    <property type="entry name" value="SECGEXPORT"/>
</dbReference>
<gene>
    <name evidence="12" type="primary">secG</name>
    <name evidence="12" type="ORF">G3M70_16810</name>
</gene>
<keyword evidence="7 10" id="KW-1133">Transmembrane helix</keyword>
<feature type="compositionally biased region" description="Polar residues" evidence="11">
    <location>
        <begin position="74"/>
        <end position="93"/>
    </location>
</feature>
<evidence type="ECO:0000256" key="6">
    <source>
        <dbReference type="ARBA" id="ARBA00022927"/>
    </source>
</evidence>
<dbReference type="GO" id="GO:0005886">
    <property type="term" value="C:plasma membrane"/>
    <property type="evidence" value="ECO:0007669"/>
    <property type="project" value="UniProtKB-SubCell"/>
</dbReference>
<comment type="caution">
    <text evidence="10">Lacks conserved residue(s) required for the propagation of feature annotation.</text>
</comment>
<reference evidence="12 13" key="1">
    <citation type="submission" date="2020-02" db="EMBL/GenBank/DDBJ databases">
        <title>Genomic and physiological characterization of two novel Nitrospinaceae genera.</title>
        <authorList>
            <person name="Mueller A.J."/>
            <person name="Jung M.-Y."/>
            <person name="Strachan C.R."/>
            <person name="Herbold C.W."/>
            <person name="Kirkegaard R.H."/>
            <person name="Daims H."/>
        </authorList>
    </citation>
    <scope>NUCLEOTIDE SEQUENCE [LARGE SCALE GENOMIC DNA]</scope>
    <source>
        <strain evidence="12">EB</strain>
    </source>
</reference>
<sequence>MITLITVLHIIAALFLILVVLLQQGKGASMGAAFGAGSSQTMFGSSGSGNFLSKLTAGAAALFMITSLTLATLSRTQESDSVIKQVEETTASPESEDSKQSE</sequence>
<evidence type="ECO:0000313" key="13">
    <source>
        <dbReference type="Proteomes" id="UP000594688"/>
    </source>
</evidence>
<comment type="similarity">
    <text evidence="2 10">Belongs to the SecG family.</text>
</comment>
<evidence type="ECO:0000256" key="9">
    <source>
        <dbReference type="ARBA" id="ARBA00023136"/>
    </source>
</evidence>
<keyword evidence="9 10" id="KW-0472">Membrane</keyword>
<dbReference type="PANTHER" id="PTHR34182">
    <property type="entry name" value="PROTEIN-EXPORT MEMBRANE PROTEIN SECG"/>
    <property type="match status" value="1"/>
</dbReference>
<evidence type="ECO:0000256" key="1">
    <source>
        <dbReference type="ARBA" id="ARBA00004651"/>
    </source>
</evidence>
<name>A0A7T0BYU7_9BACT</name>
<evidence type="ECO:0000256" key="5">
    <source>
        <dbReference type="ARBA" id="ARBA00022692"/>
    </source>
</evidence>
<dbReference type="PANTHER" id="PTHR34182:SF1">
    <property type="entry name" value="PROTEIN-EXPORT MEMBRANE PROTEIN SECG"/>
    <property type="match status" value="1"/>
</dbReference>
<keyword evidence="3 10" id="KW-0813">Transport</keyword>
<keyword evidence="4 10" id="KW-1003">Cell membrane</keyword>
<dbReference type="GO" id="GO:0015450">
    <property type="term" value="F:protein-transporting ATPase activity"/>
    <property type="evidence" value="ECO:0007669"/>
    <property type="project" value="UniProtKB-UniRule"/>
</dbReference>
<evidence type="ECO:0000256" key="8">
    <source>
        <dbReference type="ARBA" id="ARBA00023010"/>
    </source>
</evidence>
<evidence type="ECO:0000313" key="12">
    <source>
        <dbReference type="EMBL" id="QPJ63443.1"/>
    </source>
</evidence>
<dbReference type="NCBIfam" id="TIGR00810">
    <property type="entry name" value="secG"/>
    <property type="match status" value="1"/>
</dbReference>
<dbReference type="GO" id="GO:0009306">
    <property type="term" value="P:protein secretion"/>
    <property type="evidence" value="ECO:0007669"/>
    <property type="project" value="UniProtKB-UniRule"/>
</dbReference>
<dbReference type="AlphaFoldDB" id="A0A7T0BYU7"/>
<dbReference type="Pfam" id="PF03840">
    <property type="entry name" value="SecG"/>
    <property type="match status" value="1"/>
</dbReference>
<evidence type="ECO:0000256" key="11">
    <source>
        <dbReference type="SAM" id="MobiDB-lite"/>
    </source>
</evidence>
<dbReference type="InterPro" id="IPR004692">
    <property type="entry name" value="SecG"/>
</dbReference>
<keyword evidence="5 10" id="KW-0812">Transmembrane</keyword>
<comment type="subcellular location">
    <subcellularLocation>
        <location evidence="1 10">Cell membrane</location>
        <topology evidence="1 10">Multi-pass membrane protein</topology>
    </subcellularLocation>
</comment>
<protein>
    <recommendedName>
        <fullName evidence="10">Protein-export membrane protein SecG</fullName>
    </recommendedName>
</protein>
<accession>A0A7T0BYU7</accession>
<keyword evidence="8 10" id="KW-0811">Translocation</keyword>
<dbReference type="GO" id="GO:0043952">
    <property type="term" value="P:protein transport by the Sec complex"/>
    <property type="evidence" value="ECO:0007669"/>
    <property type="project" value="TreeGrafter"/>
</dbReference>
<feature type="transmembrane region" description="Helical" evidence="10">
    <location>
        <begin position="51"/>
        <end position="73"/>
    </location>
</feature>
<feature type="region of interest" description="Disordered" evidence="11">
    <location>
        <begin position="74"/>
        <end position="102"/>
    </location>
</feature>
<evidence type="ECO:0000256" key="10">
    <source>
        <dbReference type="RuleBase" id="RU365087"/>
    </source>
</evidence>
<proteinExistence type="inferred from homology"/>
<dbReference type="GO" id="GO:0065002">
    <property type="term" value="P:intracellular protein transmembrane transport"/>
    <property type="evidence" value="ECO:0007669"/>
    <property type="project" value="TreeGrafter"/>
</dbReference>
<dbReference type="KEGG" id="nli:G3M70_16810"/>
<evidence type="ECO:0000256" key="2">
    <source>
        <dbReference type="ARBA" id="ARBA00008445"/>
    </source>
</evidence>
<dbReference type="Proteomes" id="UP000594688">
    <property type="component" value="Chromosome"/>
</dbReference>
<comment type="function">
    <text evidence="10">Involved in protein export. Participates in an early event of protein translocation.</text>
</comment>